<dbReference type="AlphaFoldDB" id="A0A3Q9UVV7"/>
<accession>A0A3Q9UVV7</accession>
<gene>
    <name evidence="1" type="ORF">C1I64_06830</name>
</gene>
<organism evidence="1 2">
    <name type="scientific">Rathayibacter festucae DSM 15932</name>
    <dbReference type="NCBI Taxonomy" id="1328866"/>
    <lineage>
        <taxon>Bacteria</taxon>
        <taxon>Bacillati</taxon>
        <taxon>Actinomycetota</taxon>
        <taxon>Actinomycetes</taxon>
        <taxon>Micrococcales</taxon>
        <taxon>Microbacteriaceae</taxon>
        <taxon>Rathayibacter</taxon>
    </lineage>
</organism>
<name>A0A3Q9UVV7_9MICO</name>
<dbReference type="KEGG" id="rfs:C1I64_06830"/>
<reference evidence="1 2" key="1">
    <citation type="submission" date="2018-03" db="EMBL/GenBank/DDBJ databases">
        <title>Bacteriophage NCPPB3778 and a type I-E CRISPR drive the evolution of the US Biological Select Agent, Rathayibacter toxicus.</title>
        <authorList>
            <person name="Davis E.W.II."/>
            <person name="Tabima J.F."/>
            <person name="Weisberg A.J."/>
            <person name="Dantas Lopes L."/>
            <person name="Wiseman M.S."/>
            <person name="Wiseman M.S."/>
            <person name="Pupko T."/>
            <person name="Belcher M.S."/>
            <person name="Sechler A.J."/>
            <person name="Tancos M.A."/>
            <person name="Schroeder B.K."/>
            <person name="Murray T.D."/>
            <person name="Luster D.G."/>
            <person name="Schneider W.L."/>
            <person name="Rogers E."/>
            <person name="Andreote F.D."/>
            <person name="Grunwald N.J."/>
            <person name="Putnam M.L."/>
            <person name="Chang J.H."/>
        </authorList>
    </citation>
    <scope>NUCLEOTIDE SEQUENCE [LARGE SCALE GENOMIC DNA]</scope>
    <source>
        <strain evidence="1 2">DSM 15932</strain>
    </source>
</reference>
<evidence type="ECO:0008006" key="3">
    <source>
        <dbReference type="Google" id="ProtNLM"/>
    </source>
</evidence>
<dbReference type="EMBL" id="CP028137">
    <property type="protein sequence ID" value="AZZ51789.1"/>
    <property type="molecule type" value="Genomic_DNA"/>
</dbReference>
<sequence>MDDETLLGILLRGRPATLEDAVLATHLEPEQVAAAVQRLRDRGLIGGAGDLLAYPPPADWANEAVSVHTRRVRVAAEDAMSGIEKILENLPTVLRAWSTGEAAADLVPTVLRHGPYAAEDLLWELVGTPSGSLVAVFASIDRLMTAPIDRAVRFGDALQERDAVRIIVPSSAAADPRVLERMAVYGRVGLEYRSLDRPPGWFWVDGDHIALPFVWGEATPTSVLGVRHAGLANIVRAYFDELWQRADPLGSDEHSWLPLLRLMQQGNTLDSASNRLGINPRTGRRRISAAMEHYGVDTLFGLGAAWGAGRAGNATRSDG</sequence>
<dbReference type="RefSeq" id="WP_127886683.1">
    <property type="nucleotide sequence ID" value="NZ_CP028137.1"/>
</dbReference>
<proteinExistence type="predicted"/>
<evidence type="ECO:0000313" key="1">
    <source>
        <dbReference type="EMBL" id="AZZ51789.1"/>
    </source>
</evidence>
<evidence type="ECO:0000313" key="2">
    <source>
        <dbReference type="Proteomes" id="UP000285317"/>
    </source>
</evidence>
<dbReference type="Proteomes" id="UP000285317">
    <property type="component" value="Chromosome"/>
</dbReference>
<protein>
    <recommendedName>
        <fullName evidence="3">HTH luxR-type domain-containing protein</fullName>
    </recommendedName>
</protein>